<dbReference type="RefSeq" id="WP_054361479.1">
    <property type="nucleotide sequence ID" value="NZ_JAPCYQ010000001.1"/>
</dbReference>
<reference evidence="3 4" key="2">
    <citation type="submission" date="2015-10" db="EMBL/GenBank/DDBJ databases">
        <title>Draft Genome Sequence of Prosthecomicrobium hirschii ATCC 27832.</title>
        <authorList>
            <person name="Daniel J."/>
            <person name="Givan S.A."/>
            <person name="Brun Y.V."/>
            <person name="Brown P.J."/>
        </authorList>
    </citation>
    <scope>NUCLEOTIDE SEQUENCE [LARGE SCALE GENOMIC DNA]</scope>
    <source>
        <strain evidence="3 4">16</strain>
    </source>
</reference>
<keyword evidence="1" id="KW-0472">Membrane</keyword>
<evidence type="ECO:0000256" key="1">
    <source>
        <dbReference type="SAM" id="Phobius"/>
    </source>
</evidence>
<feature type="domain" description="Ancillary SecYEG translocon subunit/Cell division coordinator CpoB TPR" evidence="2">
    <location>
        <begin position="18"/>
        <end position="140"/>
    </location>
</feature>
<evidence type="ECO:0000313" key="3">
    <source>
        <dbReference type="EMBL" id="KPL55313.1"/>
    </source>
</evidence>
<evidence type="ECO:0000313" key="4">
    <source>
        <dbReference type="Proteomes" id="UP000048984"/>
    </source>
</evidence>
<organism evidence="3 4">
    <name type="scientific">Prosthecodimorpha hirschii</name>
    <dbReference type="NCBI Taxonomy" id="665126"/>
    <lineage>
        <taxon>Bacteria</taxon>
        <taxon>Pseudomonadati</taxon>
        <taxon>Pseudomonadota</taxon>
        <taxon>Alphaproteobacteria</taxon>
        <taxon>Hyphomicrobiales</taxon>
        <taxon>Ancalomicrobiaceae</taxon>
        <taxon>Prosthecodimorpha</taxon>
    </lineage>
</organism>
<proteinExistence type="predicted"/>
<dbReference type="Pfam" id="PF09976">
    <property type="entry name" value="TPR_21"/>
    <property type="match status" value="1"/>
</dbReference>
<dbReference type="AlphaFoldDB" id="A0A0N8GFU7"/>
<dbReference type="Proteomes" id="UP000048984">
    <property type="component" value="Unassembled WGS sequence"/>
</dbReference>
<comment type="caution">
    <text evidence="3">The sequence shown here is derived from an EMBL/GenBank/DDBJ whole genome shotgun (WGS) entry which is preliminary data.</text>
</comment>
<name>A0A0N8GFU7_9HYPH</name>
<accession>A0A0N8GFU7</accession>
<feature type="transmembrane region" description="Helical" evidence="1">
    <location>
        <begin position="24"/>
        <end position="42"/>
    </location>
</feature>
<sequence length="226" mass="24538">MADIFNEIDEDLRRDQLKKLWDRYSTVILGLAFLIVAGVAGWRGWEYWRLQQSQAYGQQYYAAVKLSANGDHKGAEEAFRQLGAAGFSGYPVLAGLRAAGEMALAGDPAGAIKAYDDLARQTTTPPLLAGTARARAAYLALDIEDRAAVEARAKALTAANDPWRFSGREILALAAYKAGDMEAARREFEALTKEADVPRDFTARAEILMGLIRASASAKPAEKPAQ</sequence>
<keyword evidence="4" id="KW-1185">Reference proteome</keyword>
<dbReference type="STRING" id="665126.ABB55_26315"/>
<protein>
    <recommendedName>
        <fullName evidence="2">Ancillary SecYEG translocon subunit/Cell division coordinator CpoB TPR domain-containing protein</fullName>
    </recommendedName>
</protein>
<dbReference type="OrthoDB" id="7173339at2"/>
<keyword evidence="1" id="KW-0812">Transmembrane</keyword>
<dbReference type="EMBL" id="LJYW01000001">
    <property type="protein sequence ID" value="KPL55313.1"/>
    <property type="molecule type" value="Genomic_DNA"/>
</dbReference>
<evidence type="ECO:0000259" key="2">
    <source>
        <dbReference type="Pfam" id="PF09976"/>
    </source>
</evidence>
<gene>
    <name evidence="3" type="ORF">ABB55_26315</name>
</gene>
<reference evidence="3 4" key="1">
    <citation type="submission" date="2015-09" db="EMBL/GenBank/DDBJ databases">
        <authorList>
            <consortium name="Swine Surveillance"/>
        </authorList>
    </citation>
    <scope>NUCLEOTIDE SEQUENCE [LARGE SCALE GENOMIC DNA]</scope>
    <source>
        <strain evidence="3 4">16</strain>
    </source>
</reference>
<keyword evidence="1" id="KW-1133">Transmembrane helix</keyword>
<dbReference type="InterPro" id="IPR018704">
    <property type="entry name" value="SecYEG/CpoB_TPR"/>
</dbReference>